<keyword evidence="2" id="KW-1185">Reference proteome</keyword>
<accession>A0ABR4LGZ9</accession>
<organism evidence="1 2">
    <name type="scientific">Aspergillus lucknowensis</name>
    <dbReference type="NCBI Taxonomy" id="176173"/>
    <lineage>
        <taxon>Eukaryota</taxon>
        <taxon>Fungi</taxon>
        <taxon>Dikarya</taxon>
        <taxon>Ascomycota</taxon>
        <taxon>Pezizomycotina</taxon>
        <taxon>Eurotiomycetes</taxon>
        <taxon>Eurotiomycetidae</taxon>
        <taxon>Eurotiales</taxon>
        <taxon>Aspergillaceae</taxon>
        <taxon>Aspergillus</taxon>
        <taxon>Aspergillus subgen. Nidulantes</taxon>
    </lineage>
</organism>
<name>A0ABR4LGZ9_9EURO</name>
<comment type="caution">
    <text evidence="1">The sequence shown here is derived from an EMBL/GenBank/DDBJ whole genome shotgun (WGS) entry which is preliminary data.</text>
</comment>
<dbReference type="Proteomes" id="UP001610432">
    <property type="component" value="Unassembled WGS sequence"/>
</dbReference>
<evidence type="ECO:0000313" key="1">
    <source>
        <dbReference type="EMBL" id="KAL2863823.1"/>
    </source>
</evidence>
<sequence length="153" mass="17600">MICRDHMKTKIPDELSQVFSLPPLFLLPCKNMRDRTIMTLPLLQALDANLHWEGATRAVAPSEIIGNFKEGYQQHLLHRDQRSLAGTHSAQWRRNLQHIFPWKGNNIHYHGSYKGYMKHISTTSRKTNASSLFLSIVSCSCIHYRRKLISSSG</sequence>
<proteinExistence type="predicted"/>
<dbReference type="GeneID" id="98141075"/>
<protein>
    <submittedName>
        <fullName evidence="1">Uncharacterized protein</fullName>
    </submittedName>
</protein>
<dbReference type="EMBL" id="JBFXLQ010000047">
    <property type="protein sequence ID" value="KAL2863823.1"/>
    <property type="molecule type" value="Genomic_DNA"/>
</dbReference>
<gene>
    <name evidence="1" type="ORF">BJX67DRAFT_235520</name>
</gene>
<evidence type="ECO:0000313" key="2">
    <source>
        <dbReference type="Proteomes" id="UP001610432"/>
    </source>
</evidence>
<reference evidence="1 2" key="1">
    <citation type="submission" date="2024-07" db="EMBL/GenBank/DDBJ databases">
        <title>Section-level genome sequencing and comparative genomics of Aspergillus sections Usti and Cavernicolus.</title>
        <authorList>
            <consortium name="Lawrence Berkeley National Laboratory"/>
            <person name="Nybo J.L."/>
            <person name="Vesth T.C."/>
            <person name="Theobald S."/>
            <person name="Frisvad J.C."/>
            <person name="Larsen T.O."/>
            <person name="Kjaerboelling I."/>
            <person name="Rothschild-Mancinelli K."/>
            <person name="Lyhne E.K."/>
            <person name="Kogle M.E."/>
            <person name="Barry K."/>
            <person name="Clum A."/>
            <person name="Na H."/>
            <person name="Ledsgaard L."/>
            <person name="Lin J."/>
            <person name="Lipzen A."/>
            <person name="Kuo A."/>
            <person name="Riley R."/>
            <person name="Mondo S."/>
            <person name="Labutti K."/>
            <person name="Haridas S."/>
            <person name="Pangalinan J."/>
            <person name="Salamov A.A."/>
            <person name="Simmons B.A."/>
            <person name="Magnuson J.K."/>
            <person name="Chen J."/>
            <person name="Drula E."/>
            <person name="Henrissat B."/>
            <person name="Wiebenga A."/>
            <person name="Lubbers R.J."/>
            <person name="Gomes A.C."/>
            <person name="Macurrencykelacurrency M.R."/>
            <person name="Stajich J."/>
            <person name="Grigoriev I.V."/>
            <person name="Mortensen U.H."/>
            <person name="De Vries R.P."/>
            <person name="Baker S.E."/>
            <person name="Andersen M.R."/>
        </authorList>
    </citation>
    <scope>NUCLEOTIDE SEQUENCE [LARGE SCALE GENOMIC DNA]</scope>
    <source>
        <strain evidence="1 2">CBS 449.75</strain>
    </source>
</reference>
<dbReference type="RefSeq" id="XP_070882802.1">
    <property type="nucleotide sequence ID" value="XM_071026003.1"/>
</dbReference>